<evidence type="ECO:0000313" key="7">
    <source>
        <dbReference type="EMBL" id="GLB44824.1"/>
    </source>
</evidence>
<dbReference type="AlphaFoldDB" id="A0A9P3Q0A4"/>
<feature type="chain" id="PRO_5040473163" evidence="6">
    <location>
        <begin position="23"/>
        <end position="141"/>
    </location>
</feature>
<sequence>MWSDKPLRFVLHFIFIVQLLGALSGSALLCAHTSEIPVVNTFLEETTMTQGILIDMFITSALVVSFPMRAAENHQATAFAPAIHPYRLLMRLLPNASELRYLLHRRVEVCRAILYLITVVTWWPVLGMPYASFTFGSEIYL</sequence>
<dbReference type="Proteomes" id="UP001063166">
    <property type="component" value="Unassembled WGS sequence"/>
</dbReference>
<keyword evidence="4 5" id="KW-0472">Membrane</keyword>
<keyword evidence="2 5" id="KW-0812">Transmembrane</keyword>
<evidence type="ECO:0000256" key="4">
    <source>
        <dbReference type="ARBA" id="ARBA00023136"/>
    </source>
</evidence>
<evidence type="ECO:0000313" key="8">
    <source>
        <dbReference type="Proteomes" id="UP001063166"/>
    </source>
</evidence>
<evidence type="ECO:0000256" key="1">
    <source>
        <dbReference type="ARBA" id="ARBA00004141"/>
    </source>
</evidence>
<comment type="caution">
    <text evidence="7">The sequence shown here is derived from an EMBL/GenBank/DDBJ whole genome shotgun (WGS) entry which is preliminary data.</text>
</comment>
<accession>A0A9P3Q0A4</accession>
<gene>
    <name evidence="7" type="ORF">LshimejAT787_1801610</name>
</gene>
<name>A0A9P3Q0A4_LYOSH</name>
<evidence type="ECO:0000256" key="5">
    <source>
        <dbReference type="SAM" id="Phobius"/>
    </source>
</evidence>
<evidence type="ECO:0000256" key="2">
    <source>
        <dbReference type="ARBA" id="ARBA00022692"/>
    </source>
</evidence>
<evidence type="ECO:0000256" key="3">
    <source>
        <dbReference type="ARBA" id="ARBA00022989"/>
    </source>
</evidence>
<evidence type="ECO:0000256" key="6">
    <source>
        <dbReference type="SAM" id="SignalP"/>
    </source>
</evidence>
<protein>
    <submittedName>
        <fullName evidence="7">Major intrinsic protein</fullName>
    </submittedName>
</protein>
<keyword evidence="8" id="KW-1185">Reference proteome</keyword>
<reference evidence="7" key="1">
    <citation type="submission" date="2022-07" db="EMBL/GenBank/DDBJ databases">
        <title>The genome of Lyophyllum shimeji provides insight into the initial evolution of ectomycorrhizal fungal genome.</title>
        <authorList>
            <person name="Kobayashi Y."/>
            <person name="Shibata T."/>
            <person name="Hirakawa H."/>
            <person name="Shigenobu S."/>
            <person name="Nishiyama T."/>
            <person name="Yamada A."/>
            <person name="Hasebe M."/>
            <person name="Kawaguchi M."/>
        </authorList>
    </citation>
    <scope>NUCLEOTIDE SEQUENCE</scope>
    <source>
        <strain evidence="7">AT787</strain>
    </source>
</reference>
<keyword evidence="3 5" id="KW-1133">Transmembrane helix</keyword>
<dbReference type="Gene3D" id="1.20.1080.10">
    <property type="entry name" value="Glycerol uptake facilitator protein"/>
    <property type="match status" value="1"/>
</dbReference>
<keyword evidence="6" id="KW-0732">Signal</keyword>
<feature type="transmembrane region" description="Helical" evidence="5">
    <location>
        <begin position="112"/>
        <end position="131"/>
    </location>
</feature>
<dbReference type="SUPFAM" id="SSF81338">
    <property type="entry name" value="Aquaporin-like"/>
    <property type="match status" value="1"/>
</dbReference>
<organism evidence="7 8">
    <name type="scientific">Lyophyllum shimeji</name>
    <name type="common">Hon-shimeji</name>
    <name type="synonym">Tricholoma shimeji</name>
    <dbReference type="NCBI Taxonomy" id="47721"/>
    <lineage>
        <taxon>Eukaryota</taxon>
        <taxon>Fungi</taxon>
        <taxon>Dikarya</taxon>
        <taxon>Basidiomycota</taxon>
        <taxon>Agaricomycotina</taxon>
        <taxon>Agaricomycetes</taxon>
        <taxon>Agaricomycetidae</taxon>
        <taxon>Agaricales</taxon>
        <taxon>Tricholomatineae</taxon>
        <taxon>Lyophyllaceae</taxon>
        <taxon>Lyophyllum</taxon>
    </lineage>
</organism>
<comment type="subcellular location">
    <subcellularLocation>
        <location evidence="1">Membrane</location>
        <topology evidence="1">Multi-pass membrane protein</topology>
    </subcellularLocation>
</comment>
<dbReference type="EMBL" id="BRPK01000018">
    <property type="protein sequence ID" value="GLB44824.1"/>
    <property type="molecule type" value="Genomic_DNA"/>
</dbReference>
<dbReference type="GO" id="GO:0016020">
    <property type="term" value="C:membrane"/>
    <property type="evidence" value="ECO:0007669"/>
    <property type="project" value="UniProtKB-SubCell"/>
</dbReference>
<feature type="signal peptide" evidence="6">
    <location>
        <begin position="1"/>
        <end position="22"/>
    </location>
</feature>
<dbReference type="OrthoDB" id="3222at2759"/>
<proteinExistence type="predicted"/>
<dbReference type="InterPro" id="IPR023271">
    <property type="entry name" value="Aquaporin-like"/>
</dbReference>
<feature type="transmembrane region" description="Helical" evidence="5">
    <location>
        <begin position="47"/>
        <end position="66"/>
    </location>
</feature>